<organism evidence="2 3">
    <name type="scientific">Malus domestica</name>
    <name type="common">Apple</name>
    <name type="synonym">Pyrus malus</name>
    <dbReference type="NCBI Taxonomy" id="3750"/>
    <lineage>
        <taxon>Eukaryota</taxon>
        <taxon>Viridiplantae</taxon>
        <taxon>Streptophyta</taxon>
        <taxon>Embryophyta</taxon>
        <taxon>Tracheophyta</taxon>
        <taxon>Spermatophyta</taxon>
        <taxon>Magnoliopsida</taxon>
        <taxon>eudicotyledons</taxon>
        <taxon>Gunneridae</taxon>
        <taxon>Pentapetalae</taxon>
        <taxon>rosids</taxon>
        <taxon>fabids</taxon>
        <taxon>Rosales</taxon>
        <taxon>Rosaceae</taxon>
        <taxon>Amygdaloideae</taxon>
        <taxon>Maleae</taxon>
        <taxon>Malus</taxon>
    </lineage>
</organism>
<evidence type="ECO:0000313" key="3">
    <source>
        <dbReference type="Proteomes" id="UP000290289"/>
    </source>
</evidence>
<feature type="compositionally biased region" description="Basic and acidic residues" evidence="1">
    <location>
        <begin position="48"/>
        <end position="57"/>
    </location>
</feature>
<name>A0A498IZI1_MALDO</name>
<evidence type="ECO:0000256" key="1">
    <source>
        <dbReference type="SAM" id="MobiDB-lite"/>
    </source>
</evidence>
<evidence type="ECO:0000313" key="2">
    <source>
        <dbReference type="EMBL" id="RXH87122.1"/>
    </source>
</evidence>
<keyword evidence="3" id="KW-1185">Reference proteome</keyword>
<feature type="region of interest" description="Disordered" evidence="1">
    <location>
        <begin position="29"/>
        <end position="67"/>
    </location>
</feature>
<proteinExistence type="predicted"/>
<protein>
    <submittedName>
        <fullName evidence="2">Uncharacterized protein</fullName>
    </submittedName>
</protein>
<gene>
    <name evidence="2" type="ORF">DVH24_028622</name>
</gene>
<dbReference type="Proteomes" id="UP000290289">
    <property type="component" value="Chromosome 10"/>
</dbReference>
<sequence>MDCGGGDEELELGSVIGETSEVVRELHEEDFISDEDTEEEEGDDEEVKFESDTERVLEGYGEEEFDA</sequence>
<dbReference type="AlphaFoldDB" id="A0A498IZI1"/>
<dbReference type="EMBL" id="RDQH01000336">
    <property type="protein sequence ID" value="RXH87122.1"/>
    <property type="molecule type" value="Genomic_DNA"/>
</dbReference>
<feature type="compositionally biased region" description="Acidic residues" evidence="1">
    <location>
        <begin position="31"/>
        <end position="47"/>
    </location>
</feature>
<reference evidence="2 3" key="1">
    <citation type="submission" date="2018-10" db="EMBL/GenBank/DDBJ databases">
        <title>A high-quality apple genome assembly.</title>
        <authorList>
            <person name="Hu J."/>
        </authorList>
    </citation>
    <scope>NUCLEOTIDE SEQUENCE [LARGE SCALE GENOMIC DNA]</scope>
    <source>
        <strain evidence="3">cv. HFTH1</strain>
        <tissue evidence="2">Young leaf</tissue>
    </source>
</reference>
<comment type="caution">
    <text evidence="2">The sequence shown here is derived from an EMBL/GenBank/DDBJ whole genome shotgun (WGS) entry which is preliminary data.</text>
</comment>
<accession>A0A498IZI1</accession>